<feature type="non-terminal residue" evidence="1">
    <location>
        <position position="1"/>
    </location>
</feature>
<dbReference type="AlphaFoldDB" id="X0XNY2"/>
<name>X0XNY2_9ZZZZ</name>
<dbReference type="EMBL" id="BARS01032220">
    <property type="protein sequence ID" value="GAG26676.1"/>
    <property type="molecule type" value="Genomic_DNA"/>
</dbReference>
<proteinExistence type="predicted"/>
<evidence type="ECO:0000313" key="1">
    <source>
        <dbReference type="EMBL" id="GAG26676.1"/>
    </source>
</evidence>
<comment type="caution">
    <text evidence="1">The sequence shown here is derived from an EMBL/GenBank/DDBJ whole genome shotgun (WGS) entry which is preliminary data.</text>
</comment>
<organism evidence="1">
    <name type="scientific">marine sediment metagenome</name>
    <dbReference type="NCBI Taxonomy" id="412755"/>
    <lineage>
        <taxon>unclassified sequences</taxon>
        <taxon>metagenomes</taxon>
        <taxon>ecological metagenomes</taxon>
    </lineage>
</organism>
<sequence>IRPSNDLMGEDCVFVPAGLPETAGFGAAFAPITLERGDKHD</sequence>
<gene>
    <name evidence="1" type="ORF">S01H1_50035</name>
</gene>
<protein>
    <submittedName>
        <fullName evidence="1">Uncharacterized protein</fullName>
    </submittedName>
</protein>
<reference evidence="1" key="1">
    <citation type="journal article" date="2014" name="Front. Microbiol.">
        <title>High frequency of phylogenetically diverse reductive dehalogenase-homologous genes in deep subseafloor sedimentary metagenomes.</title>
        <authorList>
            <person name="Kawai M."/>
            <person name="Futagami T."/>
            <person name="Toyoda A."/>
            <person name="Takaki Y."/>
            <person name="Nishi S."/>
            <person name="Hori S."/>
            <person name="Arai W."/>
            <person name="Tsubouchi T."/>
            <person name="Morono Y."/>
            <person name="Uchiyama I."/>
            <person name="Ito T."/>
            <person name="Fujiyama A."/>
            <person name="Inagaki F."/>
            <person name="Takami H."/>
        </authorList>
    </citation>
    <scope>NUCLEOTIDE SEQUENCE</scope>
    <source>
        <strain evidence="1">Expedition CK06-06</strain>
    </source>
</reference>
<accession>X0XNY2</accession>